<evidence type="ECO:0000256" key="4">
    <source>
        <dbReference type="ARBA" id="ARBA00022692"/>
    </source>
</evidence>
<dbReference type="GO" id="GO:0015791">
    <property type="term" value="P:polyol transmembrane transport"/>
    <property type="evidence" value="ECO:0007669"/>
    <property type="project" value="UniProtKB-ARBA"/>
</dbReference>
<dbReference type="PANTHER" id="PTHR48020:SF14">
    <property type="entry name" value="SUGAR TRANSPORTER, PUTATIVE-RELATED"/>
    <property type="match status" value="1"/>
</dbReference>
<feature type="transmembrane region" description="Helical" evidence="8">
    <location>
        <begin position="241"/>
        <end position="259"/>
    </location>
</feature>
<evidence type="ECO:0000259" key="9">
    <source>
        <dbReference type="PROSITE" id="PS50850"/>
    </source>
</evidence>
<evidence type="ECO:0000313" key="10">
    <source>
        <dbReference type="EMBL" id="KAF2187274.1"/>
    </source>
</evidence>
<gene>
    <name evidence="10" type="ORF">K469DRAFT_771648</name>
</gene>
<dbReference type="OrthoDB" id="6339427at2759"/>
<keyword evidence="4 8" id="KW-0812">Transmembrane</keyword>
<dbReference type="SUPFAM" id="SSF103473">
    <property type="entry name" value="MFS general substrate transporter"/>
    <property type="match status" value="1"/>
</dbReference>
<dbReference type="InterPro" id="IPR005828">
    <property type="entry name" value="MFS_sugar_transport-like"/>
</dbReference>
<keyword evidence="5 8" id="KW-1133">Transmembrane helix</keyword>
<feature type="transmembrane region" description="Helical" evidence="8">
    <location>
        <begin position="476"/>
        <end position="499"/>
    </location>
</feature>
<feature type="compositionally biased region" description="Polar residues" evidence="7">
    <location>
        <begin position="343"/>
        <end position="357"/>
    </location>
</feature>
<feature type="transmembrane region" description="Helical" evidence="8">
    <location>
        <begin position="511"/>
        <end position="532"/>
    </location>
</feature>
<dbReference type="PRINTS" id="PR00171">
    <property type="entry name" value="SUGRTRNSPORT"/>
</dbReference>
<evidence type="ECO:0000256" key="8">
    <source>
        <dbReference type="SAM" id="Phobius"/>
    </source>
</evidence>
<feature type="transmembrane region" description="Helical" evidence="8">
    <location>
        <begin position="407"/>
        <end position="429"/>
    </location>
</feature>
<dbReference type="InterPro" id="IPR036259">
    <property type="entry name" value="MFS_trans_sf"/>
</dbReference>
<organism evidence="10 11">
    <name type="scientific">Zopfia rhizophila CBS 207.26</name>
    <dbReference type="NCBI Taxonomy" id="1314779"/>
    <lineage>
        <taxon>Eukaryota</taxon>
        <taxon>Fungi</taxon>
        <taxon>Dikarya</taxon>
        <taxon>Ascomycota</taxon>
        <taxon>Pezizomycotina</taxon>
        <taxon>Dothideomycetes</taxon>
        <taxon>Dothideomycetes incertae sedis</taxon>
        <taxon>Zopfiaceae</taxon>
        <taxon>Zopfia</taxon>
    </lineage>
</organism>
<evidence type="ECO:0000256" key="3">
    <source>
        <dbReference type="ARBA" id="ARBA00022448"/>
    </source>
</evidence>
<dbReference type="PROSITE" id="PS50850">
    <property type="entry name" value="MFS"/>
    <property type="match status" value="1"/>
</dbReference>
<dbReference type="PANTHER" id="PTHR48020">
    <property type="entry name" value="PROTON MYO-INOSITOL COTRANSPORTER"/>
    <property type="match status" value="1"/>
</dbReference>
<protein>
    <submittedName>
        <fullName evidence="10">MFS general substrate transporter</fullName>
    </submittedName>
</protein>
<dbReference type="Proteomes" id="UP000800200">
    <property type="component" value="Unassembled WGS sequence"/>
</dbReference>
<dbReference type="InterPro" id="IPR003663">
    <property type="entry name" value="Sugar/inositol_transpt"/>
</dbReference>
<dbReference type="Pfam" id="PF00083">
    <property type="entry name" value="Sugar_tr"/>
    <property type="match status" value="2"/>
</dbReference>
<sequence length="713" mass="80636">MAGLFQTYVDLHDNEERQIDNPLAHIEDLYALDRDAKAFAHRIDPESPDEDLWVKAARVGRDPLGVSPTTVPKLTTREYNILKNQRQKGFWRQPKALRVTIATLCLGGIMQGWTQTGGNGANQTWPEEFGMHPPNGKWENHRALWIFSSCNAVTYLAAGIFGCWLSDPLQSWLLGRKGAFFVSCLLILSAVIGGACSHAWETYMACRVILGLGMGAKASVVPIMGAEVSPPHLRGALVMNWQFMDALGIFLGFTANLVVSKIGPLTWRFQTASAALPTICALSLIPAIPESPRFYLKKGKLREAFQVLLDLRGSQIQAATELYYMNAQIQAEVSLLPRRLSDAESNGQSTSKTPSTKPRNKLRRRAADTWNAISRHVPNSELDTFQRRIKKTSYFTRLWQLFRDKRTFRATVAAFVVMAGQQLCGINVLAFYSSTFFEDLNNDRLGSLWLSWGLGAANFIFTLPVYWFIDKRGRRFILLFWSYPGMFFSLLAACLSFYIKDEIPRQAVVTLWIFCFFFFYSVGQGPVPFAYSSEVFPLLNREQGMSFAVFVNLFGAGLLTLFVPTVSDAIGQSRLLGIFAGLNVLSFILIFFLVPETAGATLGKEEGSLNYISLEELNYIFGVSTKKHVRYQVQRVLPWAGRWIKWFVQRRLLFRGDAREPDELEELYTWVSVRNLNKEKKQQQQENQVVGGQEEDEIMSQPEWTGPADMEKL</sequence>
<dbReference type="GO" id="GO:0015798">
    <property type="term" value="P:myo-inositol transport"/>
    <property type="evidence" value="ECO:0007669"/>
    <property type="project" value="UniProtKB-ARBA"/>
</dbReference>
<comment type="subcellular location">
    <subcellularLocation>
        <location evidence="1">Membrane</location>
        <topology evidence="1">Multi-pass membrane protein</topology>
    </subcellularLocation>
</comment>
<feature type="transmembrane region" description="Helical" evidence="8">
    <location>
        <begin position="544"/>
        <end position="563"/>
    </location>
</feature>
<feature type="transmembrane region" description="Helical" evidence="8">
    <location>
        <begin position="178"/>
        <end position="200"/>
    </location>
</feature>
<keyword evidence="6 8" id="KW-0472">Membrane</keyword>
<dbReference type="InterPro" id="IPR020846">
    <property type="entry name" value="MFS_dom"/>
</dbReference>
<reference evidence="10" key="1">
    <citation type="journal article" date="2020" name="Stud. Mycol.">
        <title>101 Dothideomycetes genomes: a test case for predicting lifestyles and emergence of pathogens.</title>
        <authorList>
            <person name="Haridas S."/>
            <person name="Albert R."/>
            <person name="Binder M."/>
            <person name="Bloem J."/>
            <person name="Labutti K."/>
            <person name="Salamov A."/>
            <person name="Andreopoulos B."/>
            <person name="Baker S."/>
            <person name="Barry K."/>
            <person name="Bills G."/>
            <person name="Bluhm B."/>
            <person name="Cannon C."/>
            <person name="Castanera R."/>
            <person name="Culley D."/>
            <person name="Daum C."/>
            <person name="Ezra D."/>
            <person name="Gonzalez J."/>
            <person name="Henrissat B."/>
            <person name="Kuo A."/>
            <person name="Liang C."/>
            <person name="Lipzen A."/>
            <person name="Lutzoni F."/>
            <person name="Magnuson J."/>
            <person name="Mondo S."/>
            <person name="Nolan M."/>
            <person name="Ohm R."/>
            <person name="Pangilinan J."/>
            <person name="Park H.-J."/>
            <person name="Ramirez L."/>
            <person name="Alfaro M."/>
            <person name="Sun H."/>
            <person name="Tritt A."/>
            <person name="Yoshinaga Y."/>
            <person name="Zwiers L.-H."/>
            <person name="Turgeon B."/>
            <person name="Goodwin S."/>
            <person name="Spatafora J."/>
            <person name="Crous P."/>
            <person name="Grigoriev I."/>
        </authorList>
    </citation>
    <scope>NUCLEOTIDE SEQUENCE</scope>
    <source>
        <strain evidence="10">CBS 207.26</strain>
    </source>
</reference>
<dbReference type="InterPro" id="IPR050814">
    <property type="entry name" value="Myo-inositol_Transporter"/>
</dbReference>
<dbReference type="GO" id="GO:0016020">
    <property type="term" value="C:membrane"/>
    <property type="evidence" value="ECO:0007669"/>
    <property type="project" value="UniProtKB-SubCell"/>
</dbReference>
<name>A0A6A6E623_9PEZI</name>
<dbReference type="AlphaFoldDB" id="A0A6A6E623"/>
<evidence type="ECO:0000256" key="7">
    <source>
        <dbReference type="SAM" id="MobiDB-lite"/>
    </source>
</evidence>
<feature type="transmembrane region" description="Helical" evidence="8">
    <location>
        <begin position="449"/>
        <end position="469"/>
    </location>
</feature>
<feature type="region of interest" description="Disordered" evidence="7">
    <location>
        <begin position="679"/>
        <end position="713"/>
    </location>
</feature>
<comment type="similarity">
    <text evidence="2">Belongs to the major facilitator superfamily. Sugar transporter (TC 2.A.1.1) family.</text>
</comment>
<keyword evidence="3" id="KW-0813">Transport</keyword>
<feature type="transmembrane region" description="Helical" evidence="8">
    <location>
        <begin position="575"/>
        <end position="594"/>
    </location>
</feature>
<feature type="domain" description="Major facilitator superfamily (MFS) profile" evidence="9">
    <location>
        <begin position="100"/>
        <end position="598"/>
    </location>
</feature>
<proteinExistence type="inferred from homology"/>
<evidence type="ECO:0000256" key="5">
    <source>
        <dbReference type="ARBA" id="ARBA00022989"/>
    </source>
</evidence>
<evidence type="ECO:0000256" key="1">
    <source>
        <dbReference type="ARBA" id="ARBA00004141"/>
    </source>
</evidence>
<accession>A0A6A6E623</accession>
<evidence type="ECO:0000256" key="2">
    <source>
        <dbReference type="ARBA" id="ARBA00010992"/>
    </source>
</evidence>
<evidence type="ECO:0000256" key="6">
    <source>
        <dbReference type="ARBA" id="ARBA00023136"/>
    </source>
</evidence>
<keyword evidence="11" id="KW-1185">Reference proteome</keyword>
<dbReference type="GO" id="GO:0022857">
    <property type="term" value="F:transmembrane transporter activity"/>
    <property type="evidence" value="ECO:0007669"/>
    <property type="project" value="InterPro"/>
</dbReference>
<evidence type="ECO:0000313" key="11">
    <source>
        <dbReference type="Proteomes" id="UP000800200"/>
    </source>
</evidence>
<dbReference type="EMBL" id="ML994627">
    <property type="protein sequence ID" value="KAF2187274.1"/>
    <property type="molecule type" value="Genomic_DNA"/>
</dbReference>
<dbReference type="Gene3D" id="1.20.1250.20">
    <property type="entry name" value="MFS general substrate transporter like domains"/>
    <property type="match status" value="2"/>
</dbReference>
<feature type="transmembrane region" description="Helical" evidence="8">
    <location>
        <begin position="143"/>
        <end position="166"/>
    </location>
</feature>
<feature type="region of interest" description="Disordered" evidence="7">
    <location>
        <begin position="343"/>
        <end position="362"/>
    </location>
</feature>